<organism evidence="8 9">
    <name type="scientific">Branchiostoma lanceolatum</name>
    <name type="common">Common lancelet</name>
    <name type="synonym">Amphioxus lanceolatum</name>
    <dbReference type="NCBI Taxonomy" id="7740"/>
    <lineage>
        <taxon>Eukaryota</taxon>
        <taxon>Metazoa</taxon>
        <taxon>Chordata</taxon>
        <taxon>Cephalochordata</taxon>
        <taxon>Leptocardii</taxon>
        <taxon>Amphioxiformes</taxon>
        <taxon>Branchiostomatidae</taxon>
        <taxon>Branchiostoma</taxon>
    </lineage>
</organism>
<gene>
    <name evidence="8" type="primary">HSF5</name>
    <name evidence="8" type="ORF">BLAG_LOCUS18815</name>
</gene>
<dbReference type="InterPro" id="IPR036390">
    <property type="entry name" value="WH_DNA-bd_sf"/>
</dbReference>
<accession>A0A8J9ZVM3</accession>
<keyword evidence="3" id="KW-0238">DNA-binding</keyword>
<feature type="region of interest" description="Disordered" evidence="6">
    <location>
        <begin position="1229"/>
        <end position="1252"/>
    </location>
</feature>
<feature type="region of interest" description="Disordered" evidence="6">
    <location>
        <begin position="517"/>
        <end position="540"/>
    </location>
</feature>
<evidence type="ECO:0000256" key="3">
    <source>
        <dbReference type="ARBA" id="ARBA00023125"/>
    </source>
</evidence>
<comment type="subcellular location">
    <subcellularLocation>
        <location evidence="1">Nucleus</location>
    </subcellularLocation>
</comment>
<dbReference type="EMBL" id="OV696690">
    <property type="protein sequence ID" value="CAH1264454.1"/>
    <property type="molecule type" value="Genomic_DNA"/>
</dbReference>
<dbReference type="PANTHER" id="PTHR10015:SF465">
    <property type="entry name" value="HSF-TYPE DNA-BINDING DOMAIN-CONTAINING PROTEIN"/>
    <property type="match status" value="1"/>
</dbReference>
<keyword evidence="9" id="KW-1185">Reference proteome</keyword>
<dbReference type="InterPro" id="IPR000232">
    <property type="entry name" value="HSF_DNA-bd"/>
</dbReference>
<dbReference type="SUPFAM" id="SSF46785">
    <property type="entry name" value="Winged helix' DNA-binding domain"/>
    <property type="match status" value="1"/>
</dbReference>
<feature type="compositionally biased region" description="Basic and acidic residues" evidence="6">
    <location>
        <begin position="415"/>
        <end position="432"/>
    </location>
</feature>
<feature type="compositionally biased region" description="Basic and acidic residues" evidence="6">
    <location>
        <begin position="1113"/>
        <end position="1130"/>
    </location>
</feature>
<evidence type="ECO:0000256" key="6">
    <source>
        <dbReference type="SAM" id="MobiDB-lite"/>
    </source>
</evidence>
<feature type="compositionally biased region" description="Basic residues" evidence="6">
    <location>
        <begin position="1164"/>
        <end position="1174"/>
    </location>
</feature>
<dbReference type="Pfam" id="PF00447">
    <property type="entry name" value="HSF_DNA-bind"/>
    <property type="match status" value="1"/>
</dbReference>
<evidence type="ECO:0000313" key="8">
    <source>
        <dbReference type="EMBL" id="CAH1264454.1"/>
    </source>
</evidence>
<feature type="compositionally biased region" description="Pro residues" evidence="6">
    <location>
        <begin position="460"/>
        <end position="471"/>
    </location>
</feature>
<evidence type="ECO:0000256" key="5">
    <source>
        <dbReference type="RuleBase" id="RU004020"/>
    </source>
</evidence>
<feature type="region of interest" description="Disordered" evidence="6">
    <location>
        <begin position="399"/>
        <end position="478"/>
    </location>
</feature>
<feature type="region of interest" description="Disordered" evidence="6">
    <location>
        <begin position="1104"/>
        <end position="1141"/>
    </location>
</feature>
<feature type="compositionally biased region" description="Basic and acidic residues" evidence="6">
    <location>
        <begin position="1231"/>
        <end position="1250"/>
    </location>
</feature>
<protein>
    <submittedName>
        <fullName evidence="8">HSF5 protein</fullName>
    </submittedName>
</protein>
<dbReference type="GO" id="GO:0005634">
    <property type="term" value="C:nucleus"/>
    <property type="evidence" value="ECO:0007669"/>
    <property type="project" value="UniProtKB-SubCell"/>
</dbReference>
<dbReference type="OrthoDB" id="6418155at2759"/>
<feature type="region of interest" description="Disordered" evidence="6">
    <location>
        <begin position="1164"/>
        <end position="1192"/>
    </location>
</feature>
<evidence type="ECO:0000256" key="1">
    <source>
        <dbReference type="ARBA" id="ARBA00004123"/>
    </source>
</evidence>
<evidence type="ECO:0000256" key="4">
    <source>
        <dbReference type="ARBA" id="ARBA00023242"/>
    </source>
</evidence>
<dbReference type="GO" id="GO:0043565">
    <property type="term" value="F:sequence-specific DNA binding"/>
    <property type="evidence" value="ECO:0007669"/>
    <property type="project" value="InterPro"/>
</dbReference>
<name>A0A8J9ZVM3_BRALA</name>
<reference evidence="8" key="1">
    <citation type="submission" date="2022-01" db="EMBL/GenBank/DDBJ databases">
        <authorList>
            <person name="Braso-Vives M."/>
        </authorList>
    </citation>
    <scope>NUCLEOTIDE SEQUENCE</scope>
</reference>
<dbReference type="InterPro" id="IPR036388">
    <property type="entry name" value="WH-like_DNA-bd_sf"/>
</dbReference>
<keyword evidence="4" id="KW-0539">Nucleus</keyword>
<dbReference type="Proteomes" id="UP000838412">
    <property type="component" value="Chromosome 5"/>
</dbReference>
<dbReference type="GO" id="GO:0003700">
    <property type="term" value="F:DNA-binding transcription factor activity"/>
    <property type="evidence" value="ECO:0007669"/>
    <property type="project" value="InterPro"/>
</dbReference>
<feature type="domain" description="HSF-type DNA-binding" evidence="7">
    <location>
        <begin position="16"/>
        <end position="126"/>
    </location>
</feature>
<evidence type="ECO:0000256" key="2">
    <source>
        <dbReference type="ARBA" id="ARBA00006403"/>
    </source>
</evidence>
<dbReference type="Gene3D" id="1.10.10.10">
    <property type="entry name" value="Winged helix-like DNA-binding domain superfamily/Winged helix DNA-binding domain"/>
    <property type="match status" value="1"/>
</dbReference>
<dbReference type="SMART" id="SM00415">
    <property type="entry name" value="HSF"/>
    <property type="match status" value="1"/>
</dbReference>
<evidence type="ECO:0000259" key="7">
    <source>
        <dbReference type="SMART" id="SM00415"/>
    </source>
</evidence>
<comment type="similarity">
    <text evidence="2 5">Belongs to the HSF family.</text>
</comment>
<proteinExistence type="inferred from homology"/>
<feature type="region of interest" description="Disordered" evidence="6">
    <location>
        <begin position="1584"/>
        <end position="1612"/>
    </location>
</feature>
<dbReference type="PANTHER" id="PTHR10015">
    <property type="entry name" value="HEAT SHOCK TRANSCRIPTION FACTOR"/>
    <property type="match status" value="1"/>
</dbReference>
<feature type="compositionally biased region" description="Basic and acidic residues" evidence="6">
    <location>
        <begin position="1589"/>
        <end position="1605"/>
    </location>
</feature>
<sequence length="1612" mass="173964">MDGGGDEVPVSPFRGSGPLFPVRLRELAEDPAVRSVRWAPAGTTLLVHQRLLEEELLDPQKPGAFKTRTFGSFYRQMNLYGFRRARGGREGRPEHPDGLDTAELREFYHMYFQRDQPELLPLVRRPSCSRAALTERRAERVRLLQGQGEALGDRAERVRLLQGQGEALGDRAERVRLLQGQGESPGDQAGLSESSAEIVRLQQGESPGDRAGLSESSAEIVRLQQGESPGDQAGLSESSAEIVRLQQGESPGDRAGLSESSAEIVRLQQGESPGDQAGLSESSAEIVRLQQGESPGDRAGLTERCAERVGLLQGESPGDRAGLTERFAERVGPLQGESPGDRAGLTERCAERVGLLQGESPGDRAGLTERCAERVGPLQVESPGDRAGLTERFAERVGLLRGESPGDQAGLSESSAERVRLQQEESLLEKRTMTSCGGPKTAGGGTTDTPPQADRQSMPVIPPPTASPAPAAPATVSTPAVTTIQEGILSDAFVSKGPSPGSNAIFQSLWASNLLTGDRKPSSADQVPVFGSPRGSAMVQPQEFSLRPRVPGAGPRRNLFGAVAANQQAPRTVGVAATANQPIPGPVCGTAQQQIPGPVCGTAKQQIPGPVCGTAKQRIPGPVCGTAKQQIPGPVCGTAKQQIPEPVCGTADNQQIPVIIGAGRFQSNPSRRVRAEQLQAEVEHDGKLRLEVPRLDLEEPRLKVPQSNVPCIDASIVEATRQEPTQIMATHMKVPLSEVQLTEVQVHASQANAPLVCVPRWEEQQTKRLRAKASPVEELPAGLSLVEVMWMPPPQAEVAQMKGPEIKMLSLREENSGVPGARVQRRAPPWMEVPRIEVDTPLGIDLASHKVIAIEGVSEVGVPAIEAPQMKALPIEVAQPTVPAFGVAGMPQRQRDITRLEVSDMKVPQIEVSQIKAFPVESSAPQPAAPPACPPPRSSVCPPVREEHAAEAGVCARCRRKSGPSGEQADGTDPTAGAMASSIDLTTNTVVNEANVIAYNKPSAPEVFIPPPARNELSLPQVFVPPPARNVSSPTPGEDQTFIGVLQVPILKTPEKLADSSCHVPMATGSTDPVVMVPASPNHVAMATVDDVSFLTVANFEEVVTSPNKRQKGRDERESLADKTSYKEAESEQPTSPGELGSAHLCAEEDIFFSPEDVFITSTPKRKYRRRCRRPAGGGRKAPRRKSREMTHEEEVLAAVRAIQEEGREEMAPEQEEVPAVPGLQHVMQRSSHDTPRPLHEMPRSSHDMPRPLYDIPRTPNHVLRMPHEWPGPQHDVPQTLHDMPRTVHDIPRTPHHVLRTPHEMPGPQHDMPRTFQGMPRTLHNIPRTPQHEMTRMPHHKSCSLHDIQRMPPRKTSTGLSNTPMAAASVPLVPYTGLATEDVKKLPFKKRFCTITAEEGFRRPAVRECQGQGALSSGVDDLIVLGTSITLLPPPEDSANVFTERQISGSRKQEELKAPEADATSSPSVVQGQVYVPISYKGGQKVMVAEVECGEENFKGFEIVELDCDVATGQTLPDEQCVTSHGEVQLHHQGEGQVAQPPYPDTHSAVPLIPASCDDPQNEAEIRGLKKMATISGEDGLTWRSRSCPHHEETSEDAGMNRRDACIPGGTL</sequence>
<evidence type="ECO:0000313" key="9">
    <source>
        <dbReference type="Proteomes" id="UP000838412"/>
    </source>
</evidence>